<dbReference type="SUPFAM" id="SSF63748">
    <property type="entry name" value="Tudor/PWWP/MBT"/>
    <property type="match status" value="2"/>
</dbReference>
<dbReference type="Pfam" id="PF00567">
    <property type="entry name" value="TUDOR"/>
    <property type="match status" value="2"/>
</dbReference>
<evidence type="ECO:0000259" key="1">
    <source>
        <dbReference type="PROSITE" id="PS50304"/>
    </source>
</evidence>
<feature type="domain" description="Tudor" evidence="1">
    <location>
        <begin position="310"/>
        <end position="369"/>
    </location>
</feature>
<protein>
    <recommendedName>
        <fullName evidence="1">Tudor domain-containing protein</fullName>
    </recommendedName>
</protein>
<dbReference type="PANTHER" id="PTHR22948:SF29">
    <property type="entry name" value="FI02030P-RELATED"/>
    <property type="match status" value="1"/>
</dbReference>
<dbReference type="EMBL" id="CAJNOO010002967">
    <property type="protein sequence ID" value="CAF1309577.1"/>
    <property type="molecule type" value="Genomic_DNA"/>
</dbReference>
<dbReference type="Gene3D" id="2.30.30.140">
    <property type="match status" value="1"/>
</dbReference>
<evidence type="ECO:0000313" key="3">
    <source>
        <dbReference type="Proteomes" id="UP000663882"/>
    </source>
</evidence>
<proteinExistence type="predicted"/>
<sequence>MTYESSATMIVDEINRLSVAYDKAKEYISKIGSSIEQQIDIWEYRRQIILDQLIQMKPSSSYDFLLPKTQRINELTLEAVEALCRVDLLIEQILRIDPKSHVLSTSTSSSHIHHTTPSVIKQQTFIPNGKINEQSTLPMPVIRLSQQAISGRLSTLTNEDKLGFKPVIHQQSPNNLENTTRPSPTYSHNTNQFPANKGLHNTRSTLPSYNTVPAQLNRVASPLVVSTTSQMVSNYKEKHTPRGKEKIKLQRIPSGTKWKHAKIDIIDSLSGFYVENLDPKVYEKFVQMQNELHDCYTDLEISNQLMPLESIAIGDFGVAKYSEDNRWYRARLITCEEHDQIKIVFVDFGNIEIKSINEFFPIHKLFTDLPAQAIGCSLSEAFPRSQNENENIWPEETIQIFKDAVTEKIIEVHFVNQDEGTEQCQQFSDHFLDVTKTANFYDIVYVDHGNWDKVASSNIYPILSKFANLSAQAIPCSLAKTLPPYGTWSDHPRAMELFAQLVFEKYVDATFYLKTSRDYWPLSFVELQLSSSKLNVHDHMQDRNLIRVVTNEKIFQEFSHLLQRADYIIYNIPHEDEENDDDDEY</sequence>
<dbReference type="InterPro" id="IPR050621">
    <property type="entry name" value="Tudor_domain_containing"/>
</dbReference>
<dbReference type="PANTHER" id="PTHR22948">
    <property type="entry name" value="TUDOR DOMAIN CONTAINING PROTEIN"/>
    <property type="match status" value="1"/>
</dbReference>
<dbReference type="InterPro" id="IPR035437">
    <property type="entry name" value="SNase_OB-fold_sf"/>
</dbReference>
<dbReference type="AlphaFoldDB" id="A0A815EQL8"/>
<reference evidence="2" key="1">
    <citation type="submission" date="2021-02" db="EMBL/GenBank/DDBJ databases">
        <authorList>
            <person name="Nowell W R."/>
        </authorList>
    </citation>
    <scope>NUCLEOTIDE SEQUENCE</scope>
</reference>
<dbReference type="SMART" id="SM00333">
    <property type="entry name" value="TUDOR"/>
    <property type="match status" value="2"/>
</dbReference>
<evidence type="ECO:0000313" key="2">
    <source>
        <dbReference type="EMBL" id="CAF1309577.1"/>
    </source>
</evidence>
<dbReference type="OrthoDB" id="9995375at2759"/>
<accession>A0A815EQL8</accession>
<name>A0A815EQL8_9BILA</name>
<dbReference type="PROSITE" id="PS50304">
    <property type="entry name" value="TUDOR"/>
    <property type="match status" value="1"/>
</dbReference>
<organism evidence="2 3">
    <name type="scientific">Rotaria sordida</name>
    <dbReference type="NCBI Taxonomy" id="392033"/>
    <lineage>
        <taxon>Eukaryota</taxon>
        <taxon>Metazoa</taxon>
        <taxon>Spiralia</taxon>
        <taxon>Gnathifera</taxon>
        <taxon>Rotifera</taxon>
        <taxon>Eurotatoria</taxon>
        <taxon>Bdelloidea</taxon>
        <taxon>Philodinida</taxon>
        <taxon>Philodinidae</taxon>
        <taxon>Rotaria</taxon>
    </lineage>
</organism>
<gene>
    <name evidence="2" type="ORF">RFH988_LOCUS30172</name>
</gene>
<dbReference type="Proteomes" id="UP000663882">
    <property type="component" value="Unassembled WGS sequence"/>
</dbReference>
<dbReference type="InterPro" id="IPR002999">
    <property type="entry name" value="Tudor"/>
</dbReference>
<dbReference type="Gene3D" id="2.40.50.90">
    <property type="match status" value="2"/>
</dbReference>
<comment type="caution">
    <text evidence="2">The sequence shown here is derived from an EMBL/GenBank/DDBJ whole genome shotgun (WGS) entry which is preliminary data.</text>
</comment>